<dbReference type="RefSeq" id="WP_073610266.1">
    <property type="nucleotide sequence ID" value="NZ_MRCG01000018.1"/>
</dbReference>
<dbReference type="InterPro" id="IPR012296">
    <property type="entry name" value="Nuclease_put_TT1808"/>
</dbReference>
<dbReference type="Gene3D" id="3.90.1570.10">
    <property type="entry name" value="tt1808, chain A"/>
    <property type="match status" value="1"/>
</dbReference>
<accession>A0A1U7J0M5</accession>
<dbReference type="Proteomes" id="UP000185557">
    <property type="component" value="Unassembled WGS sequence"/>
</dbReference>
<proteinExistence type="predicted"/>
<dbReference type="EMBL" id="MRCG01000018">
    <property type="protein sequence ID" value="OKH45114.1"/>
    <property type="molecule type" value="Genomic_DNA"/>
</dbReference>
<dbReference type="InterPro" id="IPR008538">
    <property type="entry name" value="Uma2"/>
</dbReference>
<sequence length="206" mass="23282">MTTQVSLSVPAPSPTEQALILPGRYPWSHFKGLQNWADQTPGLKITYLDGAIELMTAGKPHERIKKLMAILIEAYCFERGIRFFPLGNATCEAEEKGASFNPDESYCFEIDKDYPDLGIEVVFTSGGLDKLEKYRRFNVAEVWFWQRNCLAIYHFMSPAADASAYQLADRSHWLPDLDIALLERCVQLEEAGEARSQFLAALRANP</sequence>
<protein>
    <recommendedName>
        <fullName evidence="1">Putative restriction endonuclease domain-containing protein</fullName>
    </recommendedName>
</protein>
<dbReference type="SUPFAM" id="SSF52980">
    <property type="entry name" value="Restriction endonuclease-like"/>
    <property type="match status" value="1"/>
</dbReference>
<organism evidence="2 3">
    <name type="scientific">Phormidium tenue NIES-30</name>
    <dbReference type="NCBI Taxonomy" id="549789"/>
    <lineage>
        <taxon>Bacteria</taxon>
        <taxon>Bacillati</taxon>
        <taxon>Cyanobacteriota</taxon>
        <taxon>Cyanophyceae</taxon>
        <taxon>Oscillatoriophycideae</taxon>
        <taxon>Oscillatoriales</taxon>
        <taxon>Oscillatoriaceae</taxon>
        <taxon>Phormidium</taxon>
    </lineage>
</organism>
<dbReference type="STRING" id="549789.NIES30_20230"/>
<dbReference type="CDD" id="cd06260">
    <property type="entry name" value="DUF820-like"/>
    <property type="match status" value="1"/>
</dbReference>
<name>A0A1U7J0M5_9CYAN</name>
<dbReference type="OrthoDB" id="510891at2"/>
<dbReference type="AlphaFoldDB" id="A0A1U7J0M5"/>
<dbReference type="PANTHER" id="PTHR47152">
    <property type="entry name" value="SLR2084 PROTEIN-RELATED"/>
    <property type="match status" value="1"/>
</dbReference>
<reference evidence="2 3" key="1">
    <citation type="submission" date="2016-11" db="EMBL/GenBank/DDBJ databases">
        <title>Draft Genome Sequences of Nine Cyanobacterial Strains from Diverse Habitats.</title>
        <authorList>
            <person name="Zhu T."/>
            <person name="Hou S."/>
            <person name="Lu X."/>
            <person name="Hess W.R."/>
        </authorList>
    </citation>
    <scope>NUCLEOTIDE SEQUENCE [LARGE SCALE GENOMIC DNA]</scope>
    <source>
        <strain evidence="2 3">NIES-30</strain>
    </source>
</reference>
<evidence type="ECO:0000313" key="2">
    <source>
        <dbReference type="EMBL" id="OKH45114.1"/>
    </source>
</evidence>
<gene>
    <name evidence="2" type="ORF">NIES30_20230</name>
</gene>
<feature type="domain" description="Putative restriction endonuclease" evidence="1">
    <location>
        <begin position="35"/>
        <end position="158"/>
    </location>
</feature>
<evidence type="ECO:0000313" key="3">
    <source>
        <dbReference type="Proteomes" id="UP000185557"/>
    </source>
</evidence>
<dbReference type="PANTHER" id="PTHR47152:SF4">
    <property type="entry name" value="SLR0445 PROTEIN"/>
    <property type="match status" value="1"/>
</dbReference>
<dbReference type="InterPro" id="IPR011335">
    <property type="entry name" value="Restrct_endonuc-II-like"/>
</dbReference>
<evidence type="ECO:0000259" key="1">
    <source>
        <dbReference type="Pfam" id="PF05685"/>
    </source>
</evidence>
<comment type="caution">
    <text evidence="2">The sequence shown here is derived from an EMBL/GenBank/DDBJ whole genome shotgun (WGS) entry which is preliminary data.</text>
</comment>
<dbReference type="Pfam" id="PF05685">
    <property type="entry name" value="Uma2"/>
    <property type="match status" value="1"/>
</dbReference>
<keyword evidence="3" id="KW-1185">Reference proteome</keyword>